<evidence type="ECO:0008006" key="6">
    <source>
        <dbReference type="Google" id="ProtNLM"/>
    </source>
</evidence>
<dbReference type="SUPFAM" id="SSF82171">
    <property type="entry name" value="DPP6 N-terminal domain-like"/>
    <property type="match status" value="1"/>
</dbReference>
<dbReference type="PANTHER" id="PTHR19856">
    <property type="entry name" value="WD-REPEATCONTAINING PROTEIN WDR1"/>
    <property type="match status" value="1"/>
</dbReference>
<dbReference type="InterPro" id="IPR036322">
    <property type="entry name" value="WD40_repeat_dom_sf"/>
</dbReference>
<dbReference type="PROSITE" id="PS50082">
    <property type="entry name" value="WD_REPEATS_2"/>
    <property type="match status" value="3"/>
</dbReference>
<sequence>MSFTRTALYPCNPVTTRGVSTKLSSHQDKIIYANGRTIVIHDLKDPASSRTFSGHAQSTTVARFSPTGFYCASADATGLVKIWDTIGEDQSVKWEYRIISGRVNDLAWDGESKRMIAVGDGRDKFGRPIIVDTGASCGEITGHAKVINAVSIRHQRPYRAATGGDDGLIIFSQGVPYKYDKTIRTHTKFVQDVRYAPSGDVFASVGSDFKVFLYDGKTGETLVELTGAENAHNGSVMACSWSGDSKSLLTSSLDCTVKLWDVESRKVEKTWDIGKGITNQQVGCVWTSSDDLVSLSLSGALNVFDKRENKDRPSRVLQAPQRAITSAVRGPSHTFIAGSADGRTFYYDTSSHSIHAVEGEGHTNLVSGLAAGPNEHLYSSGFDDRVREIEPSGGTFSFTQASFSASSQPKALTGTMDGTLFVVGINIIEAIRSNQRVFELAPTYVPSAIGAAGNTVAIGAEDTKVYVYAWDGRALSQSYVLEGNKGPVTAIAVSPSGEHIVAGDSAGKIVLFGTSGKAKITDRWAHHTARIASLALLCPSTAESATHVASISLDTNVYIYSITNISKYVAIRGAAPGGGSAVFWLESQRNGKGELVSAGADGCARIWEVSLP</sequence>
<dbReference type="GO" id="GO:0030864">
    <property type="term" value="C:cortical actin cytoskeleton"/>
    <property type="evidence" value="ECO:0007669"/>
    <property type="project" value="TreeGrafter"/>
</dbReference>
<dbReference type="InterPro" id="IPR019775">
    <property type="entry name" value="WD40_repeat_CS"/>
</dbReference>
<dbReference type="Pfam" id="PF00400">
    <property type="entry name" value="WD40"/>
    <property type="match status" value="4"/>
</dbReference>
<proteinExistence type="predicted"/>
<name>A0A0C9ZJ41_9AGAM</name>
<dbReference type="InterPro" id="IPR001680">
    <property type="entry name" value="WD40_rpt"/>
</dbReference>
<gene>
    <name evidence="4" type="ORF">PISMIDRAFT_315102</name>
</gene>
<dbReference type="HOGENOM" id="CLU_015246_1_0_1"/>
<keyword evidence="5" id="KW-1185">Reference proteome</keyword>
<dbReference type="InterPro" id="IPR020472">
    <property type="entry name" value="WD40_PAC1"/>
</dbReference>
<feature type="repeat" description="WD" evidence="3">
    <location>
        <begin position="229"/>
        <end position="270"/>
    </location>
</feature>
<dbReference type="GO" id="GO:0030042">
    <property type="term" value="P:actin filament depolymerization"/>
    <property type="evidence" value="ECO:0007669"/>
    <property type="project" value="TreeGrafter"/>
</dbReference>
<reference evidence="4 5" key="1">
    <citation type="submission" date="2014-04" db="EMBL/GenBank/DDBJ databases">
        <authorList>
            <consortium name="DOE Joint Genome Institute"/>
            <person name="Kuo A."/>
            <person name="Kohler A."/>
            <person name="Costa M.D."/>
            <person name="Nagy L.G."/>
            <person name="Floudas D."/>
            <person name="Copeland A."/>
            <person name="Barry K.W."/>
            <person name="Cichocki N."/>
            <person name="Veneault-Fourrey C."/>
            <person name="LaButti K."/>
            <person name="Lindquist E.A."/>
            <person name="Lipzen A."/>
            <person name="Lundell T."/>
            <person name="Morin E."/>
            <person name="Murat C."/>
            <person name="Sun H."/>
            <person name="Tunlid A."/>
            <person name="Henrissat B."/>
            <person name="Grigoriev I.V."/>
            <person name="Hibbett D.S."/>
            <person name="Martin F."/>
            <person name="Nordberg H.P."/>
            <person name="Cantor M.N."/>
            <person name="Hua S.X."/>
        </authorList>
    </citation>
    <scope>NUCLEOTIDE SEQUENCE [LARGE SCALE GENOMIC DNA]</scope>
    <source>
        <strain evidence="4 5">441</strain>
    </source>
</reference>
<dbReference type="CDD" id="cd00200">
    <property type="entry name" value="WD40"/>
    <property type="match status" value="1"/>
</dbReference>
<reference evidence="5" key="2">
    <citation type="submission" date="2015-01" db="EMBL/GenBank/DDBJ databases">
        <title>Evolutionary Origins and Diversification of the Mycorrhizal Mutualists.</title>
        <authorList>
            <consortium name="DOE Joint Genome Institute"/>
            <consortium name="Mycorrhizal Genomics Consortium"/>
            <person name="Kohler A."/>
            <person name="Kuo A."/>
            <person name="Nagy L.G."/>
            <person name="Floudas D."/>
            <person name="Copeland A."/>
            <person name="Barry K.W."/>
            <person name="Cichocki N."/>
            <person name="Veneault-Fourrey C."/>
            <person name="LaButti K."/>
            <person name="Lindquist E.A."/>
            <person name="Lipzen A."/>
            <person name="Lundell T."/>
            <person name="Morin E."/>
            <person name="Murat C."/>
            <person name="Riley R."/>
            <person name="Ohm R."/>
            <person name="Sun H."/>
            <person name="Tunlid A."/>
            <person name="Henrissat B."/>
            <person name="Grigoriev I.V."/>
            <person name="Hibbett D.S."/>
            <person name="Martin F."/>
        </authorList>
    </citation>
    <scope>NUCLEOTIDE SEQUENCE [LARGE SCALE GENOMIC DNA]</scope>
    <source>
        <strain evidence="5">441</strain>
    </source>
</reference>
<dbReference type="GO" id="GO:0051015">
    <property type="term" value="F:actin filament binding"/>
    <property type="evidence" value="ECO:0007669"/>
    <property type="project" value="TreeGrafter"/>
</dbReference>
<evidence type="ECO:0000313" key="4">
    <source>
        <dbReference type="EMBL" id="KIK25959.1"/>
    </source>
</evidence>
<evidence type="ECO:0000313" key="5">
    <source>
        <dbReference type="Proteomes" id="UP000054018"/>
    </source>
</evidence>
<feature type="repeat" description="WD" evidence="3">
    <location>
        <begin position="183"/>
        <end position="224"/>
    </location>
</feature>
<evidence type="ECO:0000256" key="3">
    <source>
        <dbReference type="PROSITE-ProRule" id="PRU00221"/>
    </source>
</evidence>
<organism evidence="4 5">
    <name type="scientific">Pisolithus microcarpus 441</name>
    <dbReference type="NCBI Taxonomy" id="765257"/>
    <lineage>
        <taxon>Eukaryota</taxon>
        <taxon>Fungi</taxon>
        <taxon>Dikarya</taxon>
        <taxon>Basidiomycota</taxon>
        <taxon>Agaricomycotina</taxon>
        <taxon>Agaricomycetes</taxon>
        <taxon>Agaricomycetidae</taxon>
        <taxon>Boletales</taxon>
        <taxon>Sclerodermatineae</taxon>
        <taxon>Pisolithaceae</taxon>
        <taxon>Pisolithus</taxon>
    </lineage>
</organism>
<dbReference type="EMBL" id="KN833704">
    <property type="protein sequence ID" value="KIK25959.1"/>
    <property type="molecule type" value="Genomic_DNA"/>
</dbReference>
<dbReference type="PANTHER" id="PTHR19856:SF0">
    <property type="entry name" value="WD REPEAT-CONTAINING PROTEIN 1"/>
    <property type="match status" value="1"/>
</dbReference>
<dbReference type="Proteomes" id="UP000054018">
    <property type="component" value="Unassembled WGS sequence"/>
</dbReference>
<dbReference type="PROSITE" id="PS50294">
    <property type="entry name" value="WD_REPEATS_REGION"/>
    <property type="match status" value="2"/>
</dbReference>
<dbReference type="SUPFAM" id="SSF50978">
    <property type="entry name" value="WD40 repeat-like"/>
    <property type="match status" value="1"/>
</dbReference>
<dbReference type="InterPro" id="IPR015943">
    <property type="entry name" value="WD40/YVTN_repeat-like_dom_sf"/>
</dbReference>
<protein>
    <recommendedName>
        <fullName evidence="6">Anaphase-promoting complex subunit 4 WD40 domain-containing protein</fullName>
    </recommendedName>
</protein>
<dbReference type="PRINTS" id="PR00320">
    <property type="entry name" value="GPROTEINBRPT"/>
</dbReference>
<evidence type="ECO:0000256" key="2">
    <source>
        <dbReference type="ARBA" id="ARBA00022737"/>
    </source>
</evidence>
<evidence type="ECO:0000256" key="1">
    <source>
        <dbReference type="ARBA" id="ARBA00022574"/>
    </source>
</evidence>
<keyword evidence="2" id="KW-0677">Repeat</keyword>
<dbReference type="SMART" id="SM00320">
    <property type="entry name" value="WD40"/>
    <property type="match status" value="9"/>
</dbReference>
<dbReference type="OrthoDB" id="2306at2759"/>
<dbReference type="FunFam" id="2.130.10.10:FF:000102">
    <property type="entry name" value="Actin-interacting protein 1"/>
    <property type="match status" value="1"/>
</dbReference>
<dbReference type="STRING" id="765257.A0A0C9ZJ41"/>
<feature type="repeat" description="WD" evidence="3">
    <location>
        <begin position="52"/>
        <end position="84"/>
    </location>
</feature>
<dbReference type="Gene3D" id="2.130.10.10">
    <property type="entry name" value="YVTN repeat-like/Quinoprotein amine dehydrogenase"/>
    <property type="match status" value="2"/>
</dbReference>
<dbReference type="PROSITE" id="PS00678">
    <property type="entry name" value="WD_REPEATS_1"/>
    <property type="match status" value="2"/>
</dbReference>
<accession>A0A0C9ZJ41</accession>
<keyword evidence="1 3" id="KW-0853">WD repeat</keyword>
<dbReference type="AlphaFoldDB" id="A0A0C9ZJ41"/>